<evidence type="ECO:0000313" key="3">
    <source>
        <dbReference type="Proteomes" id="UP000184268"/>
    </source>
</evidence>
<name>A0A1M5N7K5_9GAMM</name>
<dbReference type="RefSeq" id="WP_067654453.1">
    <property type="nucleotide sequence ID" value="NZ_FQXG01000001.1"/>
</dbReference>
<sequence>MTDQSNKTPSSELHWLYRPENKPKLWRGLWLVLALALLPELFIHHHGYLESEGITLDSSPGFYAWYGFITCALMVIVAKGLGFLLKRKDSYYHD</sequence>
<evidence type="ECO:0000313" key="2">
    <source>
        <dbReference type="EMBL" id="SHG85457.1"/>
    </source>
</evidence>
<keyword evidence="1" id="KW-0812">Transmembrane</keyword>
<keyword evidence="3" id="KW-1185">Reference proteome</keyword>
<keyword evidence="1" id="KW-0472">Membrane</keyword>
<proteinExistence type="predicted"/>
<dbReference type="AlphaFoldDB" id="A0A1M5N7K5"/>
<protein>
    <submittedName>
        <fullName evidence="2">Uncharacterized protein</fullName>
    </submittedName>
</protein>
<feature type="transmembrane region" description="Helical" evidence="1">
    <location>
        <begin position="25"/>
        <end position="43"/>
    </location>
</feature>
<evidence type="ECO:0000256" key="1">
    <source>
        <dbReference type="SAM" id="Phobius"/>
    </source>
</evidence>
<keyword evidence="1" id="KW-1133">Transmembrane helix</keyword>
<dbReference type="OrthoDB" id="282116at2"/>
<gene>
    <name evidence="2" type="ORF">SAMN02745129_0923</name>
</gene>
<dbReference type="STRING" id="299255.SAMN02745129_0923"/>
<accession>A0A1M5N7K5</accession>
<organism evidence="2 3">
    <name type="scientific">Ferrimonas marina</name>
    <dbReference type="NCBI Taxonomy" id="299255"/>
    <lineage>
        <taxon>Bacteria</taxon>
        <taxon>Pseudomonadati</taxon>
        <taxon>Pseudomonadota</taxon>
        <taxon>Gammaproteobacteria</taxon>
        <taxon>Alteromonadales</taxon>
        <taxon>Ferrimonadaceae</taxon>
        <taxon>Ferrimonas</taxon>
    </lineage>
</organism>
<reference evidence="3" key="1">
    <citation type="submission" date="2016-11" db="EMBL/GenBank/DDBJ databases">
        <authorList>
            <person name="Varghese N."/>
            <person name="Submissions S."/>
        </authorList>
    </citation>
    <scope>NUCLEOTIDE SEQUENCE [LARGE SCALE GENOMIC DNA]</scope>
    <source>
        <strain evidence="3">DSM 16917</strain>
    </source>
</reference>
<dbReference type="EMBL" id="FQXG01000001">
    <property type="protein sequence ID" value="SHG85457.1"/>
    <property type="molecule type" value="Genomic_DNA"/>
</dbReference>
<dbReference type="Proteomes" id="UP000184268">
    <property type="component" value="Unassembled WGS sequence"/>
</dbReference>
<feature type="transmembrane region" description="Helical" evidence="1">
    <location>
        <begin position="63"/>
        <end position="85"/>
    </location>
</feature>